<dbReference type="UniPathway" id="UPA00030"/>
<dbReference type="Pfam" id="PF00793">
    <property type="entry name" value="DAHP_synth_1"/>
    <property type="match status" value="1"/>
</dbReference>
<comment type="catalytic activity">
    <reaction evidence="7 8">
        <text>D-arabinose 5-phosphate + phosphoenolpyruvate + H2O = 3-deoxy-alpha-D-manno-2-octulosonate-8-phosphate + phosphate</text>
        <dbReference type="Rhea" id="RHEA:14053"/>
        <dbReference type="ChEBI" id="CHEBI:15377"/>
        <dbReference type="ChEBI" id="CHEBI:43474"/>
        <dbReference type="ChEBI" id="CHEBI:57693"/>
        <dbReference type="ChEBI" id="CHEBI:58702"/>
        <dbReference type="ChEBI" id="CHEBI:85985"/>
        <dbReference type="EC" id="2.5.1.55"/>
    </reaction>
</comment>
<evidence type="ECO:0000256" key="7">
    <source>
        <dbReference type="ARBA" id="ARBA00049112"/>
    </source>
</evidence>
<evidence type="ECO:0000256" key="4">
    <source>
        <dbReference type="ARBA" id="ARBA00010499"/>
    </source>
</evidence>
<organism evidence="10 11">
    <name type="scientific">Candidatus Ozemobacter sibiricus</name>
    <dbReference type="NCBI Taxonomy" id="2268124"/>
    <lineage>
        <taxon>Bacteria</taxon>
        <taxon>Candidatus Ozemobacteria</taxon>
        <taxon>Candidatus Ozemobacterales</taxon>
        <taxon>Candidatus Ozemobacteraceae</taxon>
        <taxon>Candidatus Ozemobacter</taxon>
    </lineage>
</organism>
<dbReference type="NCBIfam" id="NF003543">
    <property type="entry name" value="PRK05198.1"/>
    <property type="match status" value="1"/>
</dbReference>
<keyword evidence="5 8" id="KW-0963">Cytoplasm</keyword>
<evidence type="ECO:0000256" key="3">
    <source>
        <dbReference type="ARBA" id="ARBA00004845"/>
    </source>
</evidence>
<evidence type="ECO:0000259" key="9">
    <source>
        <dbReference type="Pfam" id="PF00793"/>
    </source>
</evidence>
<comment type="subcellular location">
    <subcellularLocation>
        <location evidence="1 8">Cytoplasm</location>
    </subcellularLocation>
</comment>
<evidence type="ECO:0000256" key="8">
    <source>
        <dbReference type="HAMAP-Rule" id="MF_00056"/>
    </source>
</evidence>
<comment type="caution">
    <text evidence="10">The sequence shown here is derived from an EMBL/GenBank/DDBJ whole genome shotgun (WGS) entry which is preliminary data.</text>
</comment>
<reference evidence="10 11" key="1">
    <citation type="submission" date="2018-05" db="EMBL/GenBank/DDBJ databases">
        <title>A metagenomic window into the 2 km-deep terrestrial subsurface aquifer revealed taxonomically and functionally diverse microbial community comprising novel uncultured bacterial lineages.</title>
        <authorList>
            <person name="Kadnikov V.V."/>
            <person name="Mardanov A.V."/>
            <person name="Beletsky A.V."/>
            <person name="Banks D."/>
            <person name="Pimenov N.V."/>
            <person name="Frank Y.A."/>
            <person name="Karnachuk O.V."/>
            <person name="Ravin N.V."/>
        </authorList>
    </citation>
    <scope>NUCLEOTIDE SEQUENCE [LARGE SCALE GENOMIC DNA]</scope>
    <source>
        <strain evidence="10">BY5</strain>
    </source>
</reference>
<evidence type="ECO:0000256" key="5">
    <source>
        <dbReference type="ARBA" id="ARBA00022490"/>
    </source>
</evidence>
<dbReference type="GO" id="GO:0019294">
    <property type="term" value="P:keto-3-deoxy-D-manno-octulosonic acid biosynthetic process"/>
    <property type="evidence" value="ECO:0007669"/>
    <property type="project" value="UniProtKB-UniRule"/>
</dbReference>
<dbReference type="NCBIfam" id="TIGR01362">
    <property type="entry name" value="KDO8P_synth"/>
    <property type="match status" value="1"/>
</dbReference>
<comment type="similarity">
    <text evidence="4 8">Belongs to the KdsA family.</text>
</comment>
<proteinExistence type="inferred from homology"/>
<dbReference type="EMBL" id="QOQW01000002">
    <property type="protein sequence ID" value="RCK81234.1"/>
    <property type="molecule type" value="Genomic_DNA"/>
</dbReference>
<dbReference type="InterPro" id="IPR006218">
    <property type="entry name" value="DAHP1/KDSA"/>
</dbReference>
<dbReference type="SUPFAM" id="SSF51569">
    <property type="entry name" value="Aldolase"/>
    <property type="match status" value="1"/>
</dbReference>
<evidence type="ECO:0000313" key="10">
    <source>
        <dbReference type="EMBL" id="RCK81234.1"/>
    </source>
</evidence>
<dbReference type="PANTHER" id="PTHR21057">
    <property type="entry name" value="PHOSPHO-2-DEHYDRO-3-DEOXYHEPTONATE ALDOLASE"/>
    <property type="match status" value="1"/>
</dbReference>
<protein>
    <recommendedName>
        <fullName evidence="8">2-dehydro-3-deoxyphosphooctonate aldolase</fullName>
        <ecNumber evidence="8">2.5.1.55</ecNumber>
    </recommendedName>
    <alternativeName>
        <fullName evidence="8">3-deoxy-D-manno-octulosonic acid 8-phosphate synthase</fullName>
    </alternativeName>
    <alternativeName>
        <fullName evidence="8">KDO-8-phosphate synthase</fullName>
        <shortName evidence="8">KDO 8-P synthase</shortName>
        <shortName evidence="8">KDOPS</shortName>
    </alternativeName>
    <alternativeName>
        <fullName evidence="8">Phospho-2-dehydro-3-deoxyoctonate aldolase</fullName>
    </alternativeName>
</protein>
<dbReference type="GO" id="GO:0005737">
    <property type="term" value="C:cytoplasm"/>
    <property type="evidence" value="ECO:0007669"/>
    <property type="project" value="UniProtKB-SubCell"/>
</dbReference>
<gene>
    <name evidence="8" type="primary">kdsA</name>
    <name evidence="10" type="ORF">OZSIB_2103</name>
</gene>
<dbReference type="AlphaFoldDB" id="A0A367ZSW7"/>
<dbReference type="InterPro" id="IPR013785">
    <property type="entry name" value="Aldolase_TIM"/>
</dbReference>
<evidence type="ECO:0000256" key="6">
    <source>
        <dbReference type="ARBA" id="ARBA00022679"/>
    </source>
</evidence>
<comment type="pathway">
    <text evidence="2">Bacterial outer membrane biogenesis; lipopolysaccharide biosynthesis.</text>
</comment>
<evidence type="ECO:0000256" key="2">
    <source>
        <dbReference type="ARBA" id="ARBA00004756"/>
    </source>
</evidence>
<dbReference type="HAMAP" id="MF_00056">
    <property type="entry name" value="KDO8P_synth"/>
    <property type="match status" value="1"/>
</dbReference>
<dbReference type="EC" id="2.5.1.55" evidence="8"/>
<evidence type="ECO:0000256" key="1">
    <source>
        <dbReference type="ARBA" id="ARBA00004496"/>
    </source>
</evidence>
<keyword evidence="6 8" id="KW-0808">Transferase</keyword>
<dbReference type="InterPro" id="IPR006269">
    <property type="entry name" value="KDO8P_synthase"/>
</dbReference>
<comment type="pathway">
    <text evidence="3 8">Carbohydrate biosynthesis; 3-deoxy-D-manno-octulosonate biosynthesis; 3-deoxy-D-manno-octulosonate from D-ribulose 5-phosphate: step 2/3.</text>
</comment>
<dbReference type="GO" id="GO:0008676">
    <property type="term" value="F:3-deoxy-8-phosphooctulonate synthase activity"/>
    <property type="evidence" value="ECO:0007669"/>
    <property type="project" value="UniProtKB-UniRule"/>
</dbReference>
<dbReference type="UniPathway" id="UPA00357">
    <property type="reaction ID" value="UER00474"/>
</dbReference>
<accession>A0A367ZSW7</accession>
<feature type="domain" description="DAHP synthetase I/KDSA" evidence="9">
    <location>
        <begin position="9"/>
        <end position="264"/>
    </location>
</feature>
<keyword evidence="8" id="KW-0448">Lipopolysaccharide biosynthesis</keyword>
<dbReference type="Gene3D" id="3.20.20.70">
    <property type="entry name" value="Aldolase class I"/>
    <property type="match status" value="1"/>
</dbReference>
<dbReference type="Proteomes" id="UP000252355">
    <property type="component" value="Unassembled WGS sequence"/>
</dbReference>
<evidence type="ECO:0000313" key="11">
    <source>
        <dbReference type="Proteomes" id="UP000252355"/>
    </source>
</evidence>
<sequence>MTLALTDLTGRGPFFVIAGPCVIQDRAETLAIAATVKEITSRLGLPVVFKASFDKANRTSGKGFRGPGLTEGLAILREVREGLGLPLLTDVHLPDQAAAAAEICDILQIPAFLCRQTDLVEAAARAAPLVNVKKGQFLSPWDTRHIVDKVRAAAPATRVLLTERGTTFGYGNLVVDMRSFPVMKGWADAVVFDATHSLQLPGGAGDKTGGQREFIPHLARAAMATGCVDGLFLEVHPEPARSPSDAENILPLDRLERLLRELVAIRTAILPG</sequence>
<name>A0A367ZSW7_9BACT</name>